<evidence type="ECO:0000313" key="7">
    <source>
        <dbReference type="Proteomes" id="UP000214596"/>
    </source>
</evidence>
<dbReference type="InterPro" id="IPR001597">
    <property type="entry name" value="ArAA_b-elim_lyase/Thr_aldolase"/>
</dbReference>
<keyword evidence="4" id="KW-0663">Pyridoxal phosphate</keyword>
<evidence type="ECO:0000256" key="3">
    <source>
        <dbReference type="ARBA" id="ARBA00011881"/>
    </source>
</evidence>
<proteinExistence type="inferred from homology"/>
<dbReference type="AlphaFoldDB" id="A0A227J9V8"/>
<feature type="non-terminal residue" evidence="6">
    <location>
        <position position="107"/>
    </location>
</feature>
<name>A0A227J9V8_VIBPH</name>
<comment type="subunit">
    <text evidence="3">Homotetramer.</text>
</comment>
<sequence length="107" mass="12078">MSTHLKQLCHTHLPGNKEDSPAEHFAKMAKWCEENKVNHDVYGEGETIHAFEQKVADLLGYEAGLFVVTGTMTQPTVLEIVTRQKRNPIVAMHASSHIPEHEKQGYQ</sequence>
<dbReference type="PANTHER" id="PTHR48097:SF9">
    <property type="entry name" value="L-THREONINE ALDOLASE"/>
    <property type="match status" value="1"/>
</dbReference>
<dbReference type="GO" id="GO:0008732">
    <property type="term" value="F:L-allo-threonine aldolase activity"/>
    <property type="evidence" value="ECO:0007669"/>
    <property type="project" value="TreeGrafter"/>
</dbReference>
<dbReference type="EMBL" id="NIXT01000910">
    <property type="protein sequence ID" value="OXE31929.1"/>
    <property type="molecule type" value="Genomic_DNA"/>
</dbReference>
<dbReference type="GO" id="GO:0006567">
    <property type="term" value="P:L-threonine catabolic process"/>
    <property type="evidence" value="ECO:0007669"/>
    <property type="project" value="TreeGrafter"/>
</dbReference>
<evidence type="ECO:0000256" key="1">
    <source>
        <dbReference type="ARBA" id="ARBA00001933"/>
    </source>
</evidence>
<dbReference type="Pfam" id="PF01212">
    <property type="entry name" value="Beta_elim_lyase"/>
    <property type="match status" value="1"/>
</dbReference>
<protein>
    <submittedName>
        <fullName evidence="6">Threonine aldolase</fullName>
    </submittedName>
</protein>
<dbReference type="PANTHER" id="PTHR48097">
    <property type="entry name" value="L-THREONINE ALDOLASE-RELATED"/>
    <property type="match status" value="1"/>
</dbReference>
<organism evidence="6 7">
    <name type="scientific">Vibrio parahaemolyticus</name>
    <dbReference type="NCBI Taxonomy" id="670"/>
    <lineage>
        <taxon>Bacteria</taxon>
        <taxon>Pseudomonadati</taxon>
        <taxon>Pseudomonadota</taxon>
        <taxon>Gammaproteobacteria</taxon>
        <taxon>Vibrionales</taxon>
        <taxon>Vibrionaceae</taxon>
        <taxon>Vibrio</taxon>
    </lineage>
</organism>
<dbReference type="Proteomes" id="UP000214596">
    <property type="component" value="Unassembled WGS sequence"/>
</dbReference>
<dbReference type="InterPro" id="IPR015421">
    <property type="entry name" value="PyrdxlP-dep_Trfase_major"/>
</dbReference>
<dbReference type="GO" id="GO:0006545">
    <property type="term" value="P:glycine biosynthetic process"/>
    <property type="evidence" value="ECO:0007669"/>
    <property type="project" value="TreeGrafter"/>
</dbReference>
<accession>A0A227J9V8</accession>
<dbReference type="InterPro" id="IPR015424">
    <property type="entry name" value="PyrdxlP-dep_Trfase"/>
</dbReference>
<dbReference type="SUPFAM" id="SSF53383">
    <property type="entry name" value="PLP-dependent transferases"/>
    <property type="match status" value="1"/>
</dbReference>
<gene>
    <name evidence="6" type="ORF">CA163_15310</name>
</gene>
<evidence type="ECO:0000256" key="4">
    <source>
        <dbReference type="ARBA" id="ARBA00022898"/>
    </source>
</evidence>
<evidence type="ECO:0000313" key="6">
    <source>
        <dbReference type="EMBL" id="OXE31929.1"/>
    </source>
</evidence>
<evidence type="ECO:0000256" key="2">
    <source>
        <dbReference type="ARBA" id="ARBA00006966"/>
    </source>
</evidence>
<feature type="domain" description="Aromatic amino acid beta-eliminating lyase/threonine aldolase" evidence="5">
    <location>
        <begin position="19"/>
        <end position="106"/>
    </location>
</feature>
<comment type="similarity">
    <text evidence="2">Belongs to the threonine aldolase family.</text>
</comment>
<reference evidence="6 7" key="1">
    <citation type="journal article" date="2017" name="Appl. Environ. Microbiol.">
        <title>Parallel evolution of two clades of a major Atlantic endemic Vibrio parahaemolyticus pathogen lineage by independent acquisition of related pathogenicity islands.</title>
        <authorList>
            <person name="Xu F."/>
            <person name="Gonzalez-Escalona N."/>
            <person name="Drees K.P."/>
            <person name="Sebra R.P."/>
            <person name="Cooper V.S."/>
            <person name="Jones S.H."/>
            <person name="Whistler C.A."/>
        </authorList>
    </citation>
    <scope>NUCLEOTIDE SEQUENCE [LARGE SCALE GENOMIC DNA]</scope>
    <source>
        <strain evidence="6 7">MAVP-3</strain>
    </source>
</reference>
<comment type="cofactor">
    <cofactor evidence="1">
        <name>pyridoxal 5'-phosphate</name>
        <dbReference type="ChEBI" id="CHEBI:597326"/>
    </cofactor>
</comment>
<dbReference type="Gene3D" id="3.40.640.10">
    <property type="entry name" value="Type I PLP-dependent aspartate aminotransferase-like (Major domain)"/>
    <property type="match status" value="1"/>
</dbReference>
<dbReference type="GO" id="GO:0005829">
    <property type="term" value="C:cytosol"/>
    <property type="evidence" value="ECO:0007669"/>
    <property type="project" value="TreeGrafter"/>
</dbReference>
<comment type="caution">
    <text evidence="6">The sequence shown here is derived from an EMBL/GenBank/DDBJ whole genome shotgun (WGS) entry which is preliminary data.</text>
</comment>
<evidence type="ECO:0000259" key="5">
    <source>
        <dbReference type="Pfam" id="PF01212"/>
    </source>
</evidence>